<dbReference type="Proteomes" id="UP000887574">
    <property type="component" value="Unplaced"/>
</dbReference>
<keyword evidence="4" id="KW-1185">Reference proteome</keyword>
<dbReference type="WBParaSite" id="jg26501.2">
    <property type="protein sequence ID" value="jg26501.2"/>
    <property type="gene ID" value="jg26501"/>
</dbReference>
<accession>A0A915E793</accession>
<evidence type="ECO:0000256" key="2">
    <source>
        <dbReference type="ARBA" id="ARBA00023163"/>
    </source>
</evidence>
<name>A0A915E793_9BILA</name>
<dbReference type="SUPFAM" id="SSF48508">
    <property type="entry name" value="Nuclear receptor ligand-binding domain"/>
    <property type="match status" value="1"/>
</dbReference>
<proteinExistence type="predicted"/>
<dbReference type="AlphaFoldDB" id="A0A915E793"/>
<organism evidence="4 5">
    <name type="scientific">Ditylenchus dipsaci</name>
    <dbReference type="NCBI Taxonomy" id="166011"/>
    <lineage>
        <taxon>Eukaryota</taxon>
        <taxon>Metazoa</taxon>
        <taxon>Ecdysozoa</taxon>
        <taxon>Nematoda</taxon>
        <taxon>Chromadorea</taxon>
        <taxon>Rhabditida</taxon>
        <taxon>Tylenchina</taxon>
        <taxon>Tylenchomorpha</taxon>
        <taxon>Sphaerularioidea</taxon>
        <taxon>Anguinidae</taxon>
        <taxon>Anguininae</taxon>
        <taxon>Ditylenchus</taxon>
    </lineage>
</organism>
<sequence length="387" mass="44769">MLGHFLQYEDMFRSQSWHGSFSMQRWVVSHCDSMFLLRVRSVISGACRNCHLLWRCCRRSALWSRRLPSLCCLFQAHDRPKSAVYLQNGLKMCNKQSISVYVQMVPTSEVLQCGHEKRSCSKEPCHLHPSTSFSPPILAKEVNRVKQDTTQTIVKPLQRSLSQTQLVSSMEEHKAEVVQQLLQICSRQSFPEAIVTPLPILNKIKMGYARLQERRDELYGFLDVIGPENARPRRKFQAGHISLLKYAQDNNREINFVAEMLTSFQVENVQAVLDTARRGAQNLVRAHRSRDVLLLSLLLFNVSEIAGEISAQTTCFCKDIVESIYEELNTYYAAEFRHKNVLKRIVELMSLISATEKIAMQRREERLMQEVFNIFNTNIFLDSIFED</sequence>
<keyword evidence="2" id="KW-0804">Transcription</keyword>
<dbReference type="InterPro" id="IPR035500">
    <property type="entry name" value="NHR-like_dom_sf"/>
</dbReference>
<evidence type="ECO:0000313" key="5">
    <source>
        <dbReference type="WBParaSite" id="jg26501.2"/>
    </source>
</evidence>
<reference evidence="5" key="1">
    <citation type="submission" date="2022-11" db="UniProtKB">
        <authorList>
            <consortium name="WormBaseParasite"/>
        </authorList>
    </citation>
    <scope>IDENTIFICATION</scope>
</reference>
<evidence type="ECO:0000256" key="1">
    <source>
        <dbReference type="ARBA" id="ARBA00023015"/>
    </source>
</evidence>
<protein>
    <submittedName>
        <fullName evidence="5">NR LBD domain-containing protein</fullName>
    </submittedName>
</protein>
<evidence type="ECO:0000256" key="3">
    <source>
        <dbReference type="ARBA" id="ARBA00023170"/>
    </source>
</evidence>
<keyword evidence="3" id="KW-0675">Receptor</keyword>
<keyword evidence="1" id="KW-0805">Transcription regulation</keyword>
<evidence type="ECO:0000313" key="4">
    <source>
        <dbReference type="Proteomes" id="UP000887574"/>
    </source>
</evidence>